<gene>
    <name evidence="4" type="ORF">PACLA_8A087213</name>
</gene>
<feature type="compositionally biased region" description="Basic and acidic residues" evidence="3">
    <location>
        <begin position="1325"/>
        <end position="1339"/>
    </location>
</feature>
<dbReference type="PROSITE" id="PS50137">
    <property type="entry name" value="DS_RBD"/>
    <property type="match status" value="2"/>
</dbReference>
<reference evidence="4" key="1">
    <citation type="submission" date="2020-04" db="EMBL/GenBank/DDBJ databases">
        <authorList>
            <person name="Alioto T."/>
            <person name="Alioto T."/>
            <person name="Gomez Garrido J."/>
        </authorList>
    </citation>
    <scope>NUCLEOTIDE SEQUENCE</scope>
    <source>
        <strain evidence="4">A484AB</strain>
    </source>
</reference>
<dbReference type="EMBL" id="CACRXK020011163">
    <property type="protein sequence ID" value="CAB4020874.1"/>
    <property type="molecule type" value="Genomic_DNA"/>
</dbReference>
<dbReference type="SUPFAM" id="SSF54768">
    <property type="entry name" value="dsRNA-binding domain-like"/>
    <property type="match status" value="3"/>
</dbReference>
<dbReference type="CDD" id="cd00048">
    <property type="entry name" value="DSRM_SF"/>
    <property type="match status" value="1"/>
</dbReference>
<dbReference type="Gene3D" id="3.90.79.10">
    <property type="entry name" value="Nucleoside Triphosphate Pyrophosphohydrolase"/>
    <property type="match status" value="1"/>
</dbReference>
<evidence type="ECO:0000313" key="5">
    <source>
        <dbReference type="Proteomes" id="UP001152795"/>
    </source>
</evidence>
<feature type="compositionally biased region" description="Low complexity" evidence="3">
    <location>
        <begin position="775"/>
        <end position="785"/>
    </location>
</feature>
<dbReference type="Pfam" id="PF00035">
    <property type="entry name" value="dsrm"/>
    <property type="match status" value="3"/>
</dbReference>
<feature type="region of interest" description="Disordered" evidence="3">
    <location>
        <begin position="1220"/>
        <end position="1267"/>
    </location>
</feature>
<dbReference type="InterPro" id="IPR014720">
    <property type="entry name" value="dsRBD_dom"/>
</dbReference>
<keyword evidence="2" id="KW-0694">RNA-binding</keyword>
<evidence type="ECO:0000256" key="1">
    <source>
        <dbReference type="ARBA" id="ARBA00022737"/>
    </source>
</evidence>
<dbReference type="PANTHER" id="PTHR46031">
    <property type="match status" value="1"/>
</dbReference>
<organism evidence="4 5">
    <name type="scientific">Paramuricea clavata</name>
    <name type="common">Red gorgonian</name>
    <name type="synonym">Violescent sea-whip</name>
    <dbReference type="NCBI Taxonomy" id="317549"/>
    <lineage>
        <taxon>Eukaryota</taxon>
        <taxon>Metazoa</taxon>
        <taxon>Cnidaria</taxon>
        <taxon>Anthozoa</taxon>
        <taxon>Octocorallia</taxon>
        <taxon>Malacalcyonacea</taxon>
        <taxon>Plexauridae</taxon>
        <taxon>Paramuricea</taxon>
    </lineage>
</organism>
<keyword evidence="1" id="KW-0677">Repeat</keyword>
<comment type="caution">
    <text evidence="4">The sequence shown here is derived from an EMBL/GenBank/DDBJ whole genome shotgun (WGS) entry which is preliminary data.</text>
</comment>
<name>A0A6S7INT9_PARCT</name>
<feature type="compositionally biased region" description="Polar residues" evidence="3">
    <location>
        <begin position="357"/>
        <end position="367"/>
    </location>
</feature>
<keyword evidence="5" id="KW-1185">Reference proteome</keyword>
<feature type="compositionally biased region" description="Polar residues" evidence="3">
    <location>
        <begin position="786"/>
        <end position="804"/>
    </location>
</feature>
<evidence type="ECO:0000256" key="2">
    <source>
        <dbReference type="ARBA" id="ARBA00022884"/>
    </source>
</evidence>
<proteinExistence type="predicted"/>
<dbReference type="GO" id="GO:0003723">
    <property type="term" value="F:RNA binding"/>
    <property type="evidence" value="ECO:0007669"/>
    <property type="project" value="UniProtKB-UniRule"/>
</dbReference>
<feature type="region of interest" description="Disordered" evidence="3">
    <location>
        <begin position="1285"/>
        <end position="1347"/>
    </location>
</feature>
<feature type="compositionally biased region" description="Basic and acidic residues" evidence="3">
    <location>
        <begin position="426"/>
        <end position="441"/>
    </location>
</feature>
<feature type="region of interest" description="Disordered" evidence="3">
    <location>
        <begin position="76"/>
        <end position="150"/>
    </location>
</feature>
<feature type="region of interest" description="Disordered" evidence="3">
    <location>
        <begin position="349"/>
        <end position="368"/>
    </location>
</feature>
<dbReference type="PANTHER" id="PTHR46031:SF16">
    <property type="entry name" value="DOUBLE-STRANDED RNA-BINDING PROTEIN 4"/>
    <property type="match status" value="1"/>
</dbReference>
<feature type="compositionally biased region" description="Low complexity" evidence="3">
    <location>
        <begin position="1285"/>
        <end position="1315"/>
    </location>
</feature>
<feature type="region of interest" description="Disordered" evidence="3">
    <location>
        <begin position="403"/>
        <end position="441"/>
    </location>
</feature>
<feature type="compositionally biased region" description="Low complexity" evidence="3">
    <location>
        <begin position="1244"/>
        <end position="1266"/>
    </location>
</feature>
<feature type="region of interest" description="Disordered" evidence="3">
    <location>
        <begin position="761"/>
        <end position="804"/>
    </location>
</feature>
<evidence type="ECO:0000313" key="4">
    <source>
        <dbReference type="EMBL" id="CAB4020874.1"/>
    </source>
</evidence>
<feature type="compositionally biased region" description="Acidic residues" evidence="3">
    <location>
        <begin position="761"/>
        <end position="774"/>
    </location>
</feature>
<feature type="compositionally biased region" description="Low complexity" evidence="3">
    <location>
        <begin position="1220"/>
        <end position="1236"/>
    </location>
</feature>
<dbReference type="Gene3D" id="3.30.160.20">
    <property type="match status" value="3"/>
</dbReference>
<evidence type="ECO:0000256" key="3">
    <source>
        <dbReference type="SAM" id="MobiDB-lite"/>
    </source>
</evidence>
<dbReference type="Proteomes" id="UP001152795">
    <property type="component" value="Unassembled WGS sequence"/>
</dbReference>
<accession>A0A6S7INT9</accession>
<dbReference type="OrthoDB" id="5988181at2759"/>
<dbReference type="SUPFAM" id="SSF55811">
    <property type="entry name" value="Nudix"/>
    <property type="match status" value="1"/>
</dbReference>
<sequence length="1399" mass="148261">MAARRSSKSSLFEYCQKRKIGPPFFENWAAPNGYQAKVIIDGYPYPTSAVCSKKKDAEHDAAKACLASLGIFEDDSGGPNEFNNQGYPGDQGCPGGQDYLDGQGYPGANRNGRSSFGTPTGPSPRASFSTPSPRPFDRPPRSGGSSGGGVKMPKSVLHEFCQSQKMSLPQYETEASYDGSALLGFHCVLVVTDEYFTTDRLYTNKREAEHAVARKALNVFGYYARSPLYTGDTPPIHQAAGTPSFKTPETSYKNLLQEHLQQRSIETPDYETQLTDGGYFSKVIIEGKVFKAKECCQTKKLAEQSAAKAGLVGMGVKDPESVATRLLRKNSRGRYKSTEDIPYKKDLRDLEPEQVDTDQVQGNTSWVHSRKQSEFDVDDYDDVDGEFTDFQKAAPVKLKRKLDESGDEDFFGTPEQRPHKMQRVGEGSDSRPSVEKRPRRRGEFEVEQVHLGNLTVGECWPEKRNIVIVGSEETSIPLFCQADMERCALEDTSTGALVDIVPGHRLIGLEGYYVVRGGQIVLRARQCQQVVMPEEPDKVLISCGVVVLHCIPRRDGTETSCDVNVLLKRYLCSQAFINVVRGLAQYFRCKQSNRPFILNKELLTAHIQDWMLEEVMAISSFSETALENVFQHTMKFDKRWARYLRDEELSKELREIQAAANQELFRRANSSEDQNQDRFRPWRLPKGNFYHRVLTTGVFIESPPEAAMRELKEETGIKLKLSDVNSSPYVDVPQTDNLNPHKGDFARYYLCGIITEAESLEEEIEEEQDEEETSTENPESSSTATNVAPLSTDPTPANTDSTYAATGSTPAITNSTFNAAYSANAAGYSASTGATYGGTYSAYGSAGSTNTGTNSAYGTGSGYANAGAYSAFGSTSTAATNTPYAGTNTPYASTNTTGTGSTYAGTNAAHVGTYPIQQATNSTVAGTASTNTAAYSTYTGTASAYPGTTTTYAGTNSTGTGSAYGSTGSTHASTYSAYADAYSAYGSKQSTLANTNPGYGTTGSTYTGMGSTSASMGATNTGTGSANTLPYSAYTATGSNTGMGSTNTGAFSANTGTGSNTTTASAYTAPYTAYTGSNTGINSANTGAYSANTDASTAYTATGSNKATGSANVGAYSASTGSYSAYANTGSNTGTGSANAGAYSANTASDSTYTATGSANAGAYSASTGAYSAYAGTGSNAGAGLKPTTGSNTATGPASIGAYSAYADAYSAYTSTVASNTATNSSQTGTQSTTASQRPTQIATNSGSVGTSSTGTNATNTTTGSTYHGAYSAYTDSVYAGTNATPASTGSTNTGTGSTSASTDKAAASTDKTSAMDQTSSTQKDTPDKSETKDSNVENEREEESTVIRSPIVAGAVHEECKWFDMEEAKEISTVFLDIYNSHEFQKLLAKLKGIVSAM</sequence>
<dbReference type="InterPro" id="IPR015797">
    <property type="entry name" value="NUDIX_hydrolase-like_dom_sf"/>
</dbReference>
<dbReference type="SMART" id="SM00358">
    <property type="entry name" value="DSRM"/>
    <property type="match status" value="3"/>
</dbReference>
<feature type="compositionally biased region" description="Polar residues" evidence="3">
    <location>
        <begin position="111"/>
        <end position="120"/>
    </location>
</feature>
<protein>
    <submittedName>
        <fullName evidence="4">Double-stranded RNA-binding 1</fullName>
    </submittedName>
</protein>